<name>A0A7W7HMH4_9ACTN</name>
<comment type="caution">
    <text evidence="3">The sequence shown here is derived from an EMBL/GenBank/DDBJ whole genome shotgun (WGS) entry which is preliminary data.</text>
</comment>
<evidence type="ECO:0000313" key="3">
    <source>
        <dbReference type="EMBL" id="MBB4753190.1"/>
    </source>
</evidence>
<keyword evidence="5" id="KW-1185">Reference proteome</keyword>
<keyword evidence="1" id="KW-0732">Signal</keyword>
<evidence type="ECO:0000313" key="4">
    <source>
        <dbReference type="Proteomes" id="UP000590511"/>
    </source>
</evidence>
<accession>A0A7W7HMH4</accession>
<feature type="chain" id="PRO_5038800552" evidence="1">
    <location>
        <begin position="31"/>
        <end position="455"/>
    </location>
</feature>
<protein>
    <submittedName>
        <fullName evidence="3">ABC-type glycerol-3-phosphate transport system substrate-binding protein</fullName>
    </submittedName>
    <submittedName>
        <fullName evidence="2">Sugar ABC transporter substrate-binding protein</fullName>
    </submittedName>
</protein>
<evidence type="ECO:0000256" key="1">
    <source>
        <dbReference type="SAM" id="SignalP"/>
    </source>
</evidence>
<dbReference type="Gene3D" id="3.40.190.10">
    <property type="entry name" value="Periplasmic binding protein-like II"/>
    <property type="match status" value="1"/>
</dbReference>
<reference evidence="3 4" key="1">
    <citation type="submission" date="2020-08" db="EMBL/GenBank/DDBJ databases">
        <title>Sequencing the genomes of 1000 actinobacteria strains.</title>
        <authorList>
            <person name="Klenk H.-P."/>
        </authorList>
    </citation>
    <scope>NUCLEOTIDE SEQUENCE [LARGE SCALE GENOMIC DNA]</scope>
    <source>
        <strain evidence="3 4">DSM 43150</strain>
    </source>
</reference>
<dbReference type="Pfam" id="PF01547">
    <property type="entry name" value="SBP_bac_1"/>
    <property type="match status" value="1"/>
</dbReference>
<gene>
    <name evidence="2" type="ORF">Alo02nite_58470</name>
    <name evidence="3" type="ORF">BJ964_007351</name>
</gene>
<evidence type="ECO:0000313" key="5">
    <source>
        <dbReference type="Proteomes" id="UP000631312"/>
    </source>
</evidence>
<dbReference type="SUPFAM" id="SSF53850">
    <property type="entry name" value="Periplasmic binding protein-like II"/>
    <property type="match status" value="1"/>
</dbReference>
<dbReference type="AlphaFoldDB" id="A0A7W7HMH4"/>
<organism evidence="3 4">
    <name type="scientific">Actinoplanes lobatus</name>
    <dbReference type="NCBI Taxonomy" id="113568"/>
    <lineage>
        <taxon>Bacteria</taxon>
        <taxon>Bacillati</taxon>
        <taxon>Actinomycetota</taxon>
        <taxon>Actinomycetes</taxon>
        <taxon>Micromonosporales</taxon>
        <taxon>Micromonosporaceae</taxon>
        <taxon>Actinoplanes</taxon>
    </lineage>
</organism>
<sequence>MTTLTRVGRRRLLSSVAVTASFALLLGACGSDETPESSNGQVTITVNNMPPETEALQRKNFLDDIAAFEKANPKIKIDPKEGKMDPATFSAKLAGGQLENAYYVYFTDPAGLIARKQAADITPYVAGFPDIQQIKPNLLEVFGDGKGKQYGLPEGNYTMGLVYNRELFKQAGLDPNKPPATWDEVREYAKKISALGDGINGYGDYSKNNTGGWHFTAEMYTRGGDVAARGADGKWTAAFNNDTGKAVLQLLKDMRFTDKAMGEKQLLEWADLLQQMGAGKLGMYLATADNIPTIVSQYKGRTEDYGFGPVPGGQGTLGGGGGYMFSPKSSPEQIKAAMAWVLFRHADPARIDEGKKRDADNKQPVGLPEPNIFTGAAGATYDAASKKYANVPTENFAPFVAAQANIPLKVEPPNAQKIYAVLDPVMAAALTKPDADIPALLADAEKQVNAILATV</sequence>
<dbReference type="PANTHER" id="PTHR43649:SF16">
    <property type="entry name" value="SUGAR-BINDING LIPOPROTEIN"/>
    <property type="match status" value="1"/>
</dbReference>
<feature type="signal peptide" evidence="1">
    <location>
        <begin position="1"/>
        <end position="30"/>
    </location>
</feature>
<evidence type="ECO:0000313" key="2">
    <source>
        <dbReference type="EMBL" id="GIE42949.1"/>
    </source>
</evidence>
<dbReference type="PANTHER" id="PTHR43649">
    <property type="entry name" value="ARABINOSE-BINDING PROTEIN-RELATED"/>
    <property type="match status" value="1"/>
</dbReference>
<dbReference type="EMBL" id="BOMP01000099">
    <property type="protein sequence ID" value="GIE42949.1"/>
    <property type="molecule type" value="Genomic_DNA"/>
</dbReference>
<dbReference type="Proteomes" id="UP000631312">
    <property type="component" value="Unassembled WGS sequence"/>
</dbReference>
<proteinExistence type="predicted"/>
<reference evidence="2 5" key="2">
    <citation type="submission" date="2021-01" db="EMBL/GenBank/DDBJ databases">
        <title>Whole genome shotgun sequence of Actinoplanes lobatus NBRC 12513.</title>
        <authorList>
            <person name="Komaki H."/>
            <person name="Tamura T."/>
        </authorList>
    </citation>
    <scope>NUCLEOTIDE SEQUENCE [LARGE SCALE GENOMIC DNA]</scope>
    <source>
        <strain evidence="2 5">NBRC 12513</strain>
    </source>
</reference>
<dbReference type="InterPro" id="IPR006059">
    <property type="entry name" value="SBP"/>
</dbReference>
<dbReference type="InterPro" id="IPR050490">
    <property type="entry name" value="Bact_solute-bd_prot1"/>
</dbReference>
<dbReference type="Proteomes" id="UP000590511">
    <property type="component" value="Unassembled WGS sequence"/>
</dbReference>
<dbReference type="PROSITE" id="PS51257">
    <property type="entry name" value="PROKAR_LIPOPROTEIN"/>
    <property type="match status" value="1"/>
</dbReference>
<dbReference type="EMBL" id="JACHNC010000001">
    <property type="protein sequence ID" value="MBB4753190.1"/>
    <property type="molecule type" value="Genomic_DNA"/>
</dbReference>
<dbReference type="RefSeq" id="WP_188124917.1">
    <property type="nucleotide sequence ID" value="NZ_BOMP01000099.1"/>
</dbReference>